<protein>
    <submittedName>
        <fullName evidence="2">Phosphotransferase family enzyme</fullName>
    </submittedName>
</protein>
<dbReference type="InterPro" id="IPR011009">
    <property type="entry name" value="Kinase-like_dom_sf"/>
</dbReference>
<keyword evidence="3" id="KW-1185">Reference proteome</keyword>
<dbReference type="EMBL" id="VFOR01000001">
    <property type="protein sequence ID" value="TQL62784.1"/>
    <property type="molecule type" value="Genomic_DNA"/>
</dbReference>
<accession>A0A542ZR07</accession>
<dbReference type="SUPFAM" id="SSF56112">
    <property type="entry name" value="Protein kinase-like (PK-like)"/>
    <property type="match status" value="1"/>
</dbReference>
<comment type="caution">
    <text evidence="2">The sequence shown here is derived from an EMBL/GenBank/DDBJ whole genome shotgun (WGS) entry which is preliminary data.</text>
</comment>
<dbReference type="PANTHER" id="PTHR21310">
    <property type="entry name" value="AMINOGLYCOSIDE PHOSPHOTRANSFERASE-RELATED-RELATED"/>
    <property type="match status" value="1"/>
</dbReference>
<reference evidence="2 3" key="1">
    <citation type="submission" date="2019-06" db="EMBL/GenBank/DDBJ databases">
        <title>Sequencing the genomes of 1000 actinobacteria strains.</title>
        <authorList>
            <person name="Klenk H.-P."/>
        </authorList>
    </citation>
    <scope>NUCLEOTIDE SEQUENCE [LARGE SCALE GENOMIC DNA]</scope>
    <source>
        <strain evidence="2 3">DSM 8251</strain>
    </source>
</reference>
<dbReference type="Proteomes" id="UP000316196">
    <property type="component" value="Unassembled WGS sequence"/>
</dbReference>
<dbReference type="InterPro" id="IPR051678">
    <property type="entry name" value="AGP_Transferase"/>
</dbReference>
<dbReference type="GO" id="GO:0016740">
    <property type="term" value="F:transferase activity"/>
    <property type="evidence" value="ECO:0007669"/>
    <property type="project" value="UniProtKB-KW"/>
</dbReference>
<dbReference type="Gene3D" id="3.90.1200.10">
    <property type="match status" value="1"/>
</dbReference>
<proteinExistence type="predicted"/>
<dbReference type="Pfam" id="PF01636">
    <property type="entry name" value="APH"/>
    <property type="match status" value="1"/>
</dbReference>
<name>A0A542ZR07_9ACTN</name>
<feature type="domain" description="Aminoglycoside phosphotransferase" evidence="1">
    <location>
        <begin position="73"/>
        <end position="245"/>
    </location>
</feature>
<dbReference type="RefSeq" id="WP_142092585.1">
    <property type="nucleotide sequence ID" value="NZ_BAAAMD010000001.1"/>
</dbReference>
<organism evidence="2 3">
    <name type="scientific">Propioniferax innocua</name>
    <dbReference type="NCBI Taxonomy" id="1753"/>
    <lineage>
        <taxon>Bacteria</taxon>
        <taxon>Bacillati</taxon>
        <taxon>Actinomycetota</taxon>
        <taxon>Actinomycetes</taxon>
        <taxon>Propionibacteriales</taxon>
        <taxon>Propionibacteriaceae</taxon>
        <taxon>Propioniferax</taxon>
    </lineage>
</organism>
<dbReference type="OrthoDB" id="2570531at2"/>
<keyword evidence="2" id="KW-0808">Transferase</keyword>
<evidence type="ECO:0000313" key="3">
    <source>
        <dbReference type="Proteomes" id="UP000316196"/>
    </source>
</evidence>
<dbReference type="AlphaFoldDB" id="A0A542ZR07"/>
<evidence type="ECO:0000313" key="2">
    <source>
        <dbReference type="EMBL" id="TQL62784.1"/>
    </source>
</evidence>
<evidence type="ECO:0000259" key="1">
    <source>
        <dbReference type="Pfam" id="PF01636"/>
    </source>
</evidence>
<gene>
    <name evidence="2" type="ORF">FB460_0574</name>
</gene>
<dbReference type="InterPro" id="IPR002575">
    <property type="entry name" value="Aminoglycoside_PTrfase"/>
</dbReference>
<sequence>MSDAALAATPATFLQGRRQRFDEMPVEVIDTISDFVNGIEEITDCHGGVSTSPAAIVYGADCTAFVKARAVDSGPSLADEHRILTQLAAVPHVPRVLHGEAIDTEEGEWDLLITSVAPGEPPAHPWNDEDLEAVLDALAEMREGLSSVSTEAAQGNQMIGYFSGWKAIADDRQHPWFQYSKRWHPLERHLRSELSHAHTVAHGDLRADNILRDARRVTLVDWAQLAVAPPWIDAALVLADVVASRGMTHLPEQVVHPALGGADPEIVAATIASLGAFMYSRRTRHVPERTPWLRPWQEAMADGLTPFIAEGGLHG</sequence>